<evidence type="ECO:0000313" key="2">
    <source>
        <dbReference type="Proteomes" id="UP001212498"/>
    </source>
</evidence>
<name>A0ABT4T0S7_9ACTN</name>
<proteinExistence type="predicted"/>
<dbReference type="RefSeq" id="WP_148036027.1">
    <property type="nucleotide sequence ID" value="NZ_BAABFD010000012.1"/>
</dbReference>
<gene>
    <name evidence="1" type="ORF">OUY24_19705</name>
</gene>
<evidence type="ECO:0000313" key="1">
    <source>
        <dbReference type="EMBL" id="MDA0642859.1"/>
    </source>
</evidence>
<keyword evidence="2" id="KW-1185">Reference proteome</keyword>
<sequence>MHKTDPFPFELSVTVSERTPAAIEAAAYPLAERFFGSDAEVHVVSAKVQPDPDHHDRFTATVVFRRTIT</sequence>
<organism evidence="1 2">
    <name type="scientific">Nonomuraea ferruginea</name>
    <dbReference type="NCBI Taxonomy" id="46174"/>
    <lineage>
        <taxon>Bacteria</taxon>
        <taxon>Bacillati</taxon>
        <taxon>Actinomycetota</taxon>
        <taxon>Actinomycetes</taxon>
        <taxon>Streptosporangiales</taxon>
        <taxon>Streptosporangiaceae</taxon>
        <taxon>Nonomuraea</taxon>
    </lineage>
</organism>
<reference evidence="1 2" key="1">
    <citation type="submission" date="2022-11" db="EMBL/GenBank/DDBJ databases">
        <title>Nonomuraea corallina sp. nov., a new species of the genus Nonomuraea isolated from sea side sediment in Thai sea.</title>
        <authorList>
            <person name="Ngamcharungchit C."/>
            <person name="Matsumoto A."/>
            <person name="Suriyachadkun C."/>
            <person name="Panbangred W."/>
            <person name="Inahashi Y."/>
            <person name="Intra B."/>
        </authorList>
    </citation>
    <scope>NUCLEOTIDE SEQUENCE [LARGE SCALE GENOMIC DNA]</scope>
    <source>
        <strain evidence="1 2">DSM 43553</strain>
    </source>
</reference>
<accession>A0ABT4T0S7</accession>
<dbReference type="Proteomes" id="UP001212498">
    <property type="component" value="Unassembled WGS sequence"/>
</dbReference>
<comment type="caution">
    <text evidence="1">The sequence shown here is derived from an EMBL/GenBank/DDBJ whole genome shotgun (WGS) entry which is preliminary data.</text>
</comment>
<protein>
    <submittedName>
        <fullName evidence="1">Uncharacterized protein</fullName>
    </submittedName>
</protein>
<dbReference type="EMBL" id="JAPNUD010000052">
    <property type="protein sequence ID" value="MDA0642859.1"/>
    <property type="molecule type" value="Genomic_DNA"/>
</dbReference>